<evidence type="ECO:0000256" key="6">
    <source>
        <dbReference type="SAM" id="MobiDB-lite"/>
    </source>
</evidence>
<dbReference type="Pfam" id="PF22741">
    <property type="entry name" value="PTP-NADK"/>
    <property type="match status" value="1"/>
</dbReference>
<dbReference type="Pfam" id="PF20143">
    <property type="entry name" value="NAD_kinase_C"/>
    <property type="match status" value="1"/>
</dbReference>
<reference evidence="8" key="1">
    <citation type="submission" date="2020-06" db="EMBL/GenBank/DDBJ databases">
        <authorList>
            <person name="Li T."/>
            <person name="Hu X."/>
            <person name="Zhang T."/>
            <person name="Song X."/>
            <person name="Zhang H."/>
            <person name="Dai N."/>
            <person name="Sheng W."/>
            <person name="Hou X."/>
            <person name="Wei L."/>
        </authorList>
    </citation>
    <scope>NUCLEOTIDE SEQUENCE</scope>
    <source>
        <strain evidence="8">G02</strain>
        <tissue evidence="8">Leaf</tissue>
    </source>
</reference>
<evidence type="ECO:0000259" key="7">
    <source>
        <dbReference type="Pfam" id="PF22741"/>
    </source>
</evidence>
<evidence type="ECO:0000256" key="1">
    <source>
        <dbReference type="ARBA" id="ARBA00010995"/>
    </source>
</evidence>
<dbReference type="Gene3D" id="3.90.190.10">
    <property type="entry name" value="Protein tyrosine phosphatase superfamily"/>
    <property type="match status" value="1"/>
</dbReference>
<protein>
    <submittedName>
        <fullName evidence="8">NAD kinase, chloroplastic</fullName>
    </submittedName>
</protein>
<feature type="region of interest" description="Disordered" evidence="6">
    <location>
        <begin position="605"/>
        <end position="675"/>
    </location>
</feature>
<dbReference type="SUPFAM" id="SSF50978">
    <property type="entry name" value="WD40 repeat-like"/>
    <property type="match status" value="1"/>
</dbReference>
<dbReference type="Pfam" id="PF01513">
    <property type="entry name" value="NAD_kinase"/>
    <property type="match status" value="1"/>
</dbReference>
<dbReference type="InterPro" id="IPR036322">
    <property type="entry name" value="WD40_repeat_dom_sf"/>
</dbReference>
<dbReference type="InterPro" id="IPR002504">
    <property type="entry name" value="NADK"/>
</dbReference>
<dbReference type="GO" id="GO:0006741">
    <property type="term" value="P:NADP+ biosynthetic process"/>
    <property type="evidence" value="ECO:0007669"/>
    <property type="project" value="InterPro"/>
</dbReference>
<keyword evidence="3 8" id="KW-0418">Kinase</keyword>
<dbReference type="SUPFAM" id="SSF111331">
    <property type="entry name" value="NAD kinase/diacylglycerol kinase-like"/>
    <property type="match status" value="1"/>
</dbReference>
<dbReference type="PANTHER" id="PTHR20275">
    <property type="entry name" value="NAD KINASE"/>
    <property type="match status" value="1"/>
</dbReference>
<dbReference type="SUPFAM" id="SSF52799">
    <property type="entry name" value="(Phosphotyrosine protein) phosphatases II"/>
    <property type="match status" value="1"/>
</dbReference>
<dbReference type="PANTHER" id="PTHR20275:SF6">
    <property type="entry name" value="NAD KINASE 2, CHLOROPLASTIC"/>
    <property type="match status" value="1"/>
</dbReference>
<evidence type="ECO:0000313" key="8">
    <source>
        <dbReference type="EMBL" id="KAL0360274.1"/>
    </source>
</evidence>
<name>A0AAW2PXY5_SESRA</name>
<dbReference type="InterPro" id="IPR017437">
    <property type="entry name" value="ATP-NAD_kinase_PpnK-typ_C"/>
</dbReference>
<feature type="domain" description="DSP-PTPase phosphatase fused to NAD+ Kinase" evidence="7">
    <location>
        <begin position="370"/>
        <end position="531"/>
    </location>
</feature>
<dbReference type="FunFam" id="3.40.50.10330:FF:000019">
    <property type="entry name" value="NAD kinase 2, chloroplastic"/>
    <property type="match status" value="1"/>
</dbReference>
<dbReference type="InterPro" id="IPR016064">
    <property type="entry name" value="NAD/diacylglycerol_kinase_sf"/>
</dbReference>
<evidence type="ECO:0000256" key="2">
    <source>
        <dbReference type="ARBA" id="ARBA00022679"/>
    </source>
</evidence>
<dbReference type="AlphaFoldDB" id="A0AAW2PXY5"/>
<dbReference type="GO" id="GO:0003951">
    <property type="term" value="F:NAD+ kinase activity"/>
    <property type="evidence" value="ECO:0007669"/>
    <property type="project" value="InterPro"/>
</dbReference>
<comment type="caution">
    <text evidence="8">The sequence shown here is derived from an EMBL/GenBank/DDBJ whole genome shotgun (WGS) entry which is preliminary data.</text>
</comment>
<dbReference type="GO" id="GO:0019674">
    <property type="term" value="P:NAD+ metabolic process"/>
    <property type="evidence" value="ECO:0007669"/>
    <property type="project" value="InterPro"/>
</dbReference>
<keyword evidence="5" id="KW-0520">NAD</keyword>
<dbReference type="InterPro" id="IPR055214">
    <property type="entry name" value="PTP-NADK"/>
</dbReference>
<evidence type="ECO:0000256" key="4">
    <source>
        <dbReference type="ARBA" id="ARBA00022857"/>
    </source>
</evidence>
<dbReference type="InterPro" id="IPR029021">
    <property type="entry name" value="Prot-tyrosine_phosphatase-like"/>
</dbReference>
<comment type="similarity">
    <text evidence="1">Belongs to the NAD kinase family.</text>
</comment>
<gene>
    <name evidence="8" type="ORF">Sradi_3711900</name>
</gene>
<reference evidence="8" key="2">
    <citation type="journal article" date="2024" name="Plant">
        <title>Genomic evolution and insights into agronomic trait innovations of Sesamum species.</title>
        <authorList>
            <person name="Miao H."/>
            <person name="Wang L."/>
            <person name="Qu L."/>
            <person name="Liu H."/>
            <person name="Sun Y."/>
            <person name="Le M."/>
            <person name="Wang Q."/>
            <person name="Wei S."/>
            <person name="Zheng Y."/>
            <person name="Lin W."/>
            <person name="Duan Y."/>
            <person name="Cao H."/>
            <person name="Xiong S."/>
            <person name="Wang X."/>
            <person name="Wei L."/>
            <person name="Li C."/>
            <person name="Ma Q."/>
            <person name="Ju M."/>
            <person name="Zhao R."/>
            <person name="Li G."/>
            <person name="Mu C."/>
            <person name="Tian Q."/>
            <person name="Mei H."/>
            <person name="Zhang T."/>
            <person name="Gao T."/>
            <person name="Zhang H."/>
        </authorList>
    </citation>
    <scope>NUCLEOTIDE SEQUENCE</scope>
    <source>
        <strain evidence="8">G02</strain>
    </source>
</reference>
<keyword evidence="4" id="KW-0521">NADP</keyword>
<evidence type="ECO:0000256" key="5">
    <source>
        <dbReference type="ARBA" id="ARBA00023027"/>
    </source>
</evidence>
<keyword evidence="2" id="KW-0808">Transferase</keyword>
<evidence type="ECO:0000256" key="3">
    <source>
        <dbReference type="ARBA" id="ARBA00022777"/>
    </source>
</evidence>
<dbReference type="EMBL" id="JACGWJ010000016">
    <property type="protein sequence ID" value="KAL0360274.1"/>
    <property type="molecule type" value="Genomic_DNA"/>
</dbReference>
<accession>A0AAW2PXY5</accession>
<proteinExistence type="inferred from homology"/>
<feature type="compositionally biased region" description="Low complexity" evidence="6">
    <location>
        <begin position="607"/>
        <end position="620"/>
    </location>
</feature>
<organism evidence="8">
    <name type="scientific">Sesamum radiatum</name>
    <name type="common">Black benniseed</name>
    <dbReference type="NCBI Taxonomy" id="300843"/>
    <lineage>
        <taxon>Eukaryota</taxon>
        <taxon>Viridiplantae</taxon>
        <taxon>Streptophyta</taxon>
        <taxon>Embryophyta</taxon>
        <taxon>Tracheophyta</taxon>
        <taxon>Spermatophyta</taxon>
        <taxon>Magnoliopsida</taxon>
        <taxon>eudicotyledons</taxon>
        <taxon>Gunneridae</taxon>
        <taxon>Pentapetalae</taxon>
        <taxon>asterids</taxon>
        <taxon>lamiids</taxon>
        <taxon>Lamiales</taxon>
        <taxon>Pedaliaceae</taxon>
        <taxon>Sesamum</taxon>
    </lineage>
</organism>
<sequence>MAVVFVDGEQPLCISGDNENVICIFKATIPFSEEPVRKLHEKKDWRYSGIHAMAISGTEYLYTGSGDKLVKAWSLQEISEDVDGMEVTAVGSIACNSTITALLYWQGKLFVGQADTIIKLPVPLPHESSSRSAVGLSSAQLRRDFRVRVRVRVAEVEEEEMVGAGASPFQVCCQCSAVRLAVSEHWLGFSEKRQFDHFPGVSIYSHESSHLPWVGPLPGDIAEVEAYCRIFRAAERFHNALMDALCNPLTGECTVSYDVPPEDKSILEDKIVSVLGCMVCLLNKGREDVLLGRSSIMNSFRDLDKTVMDDKLPPLANFRSEMKSYCESLHVALENYLTPGDDRSLNVWRKLQRLKMVCYDSGFPRRDDHPCQTLFANWSPVYLSTSKGEAQSQNTEVAFWKGSQVTEESLKWLLEKGFRTIIDLRAETEKDNFYEAALGEAISSGKIELIKLPVEVGTAPSMEQVVQFAALVSDSGKKPIYLHSKEGRRRTSAMISRWKQYMDRIASTQRRVSNTDLRPQGTREVEDSDFSMNFDEGSITDFDEDVNPLESQLPPPDIFSRKEMSNFFRNKTISPGTYFSYEQKRLEMLSALQYNYNGSVLKEEANSESSMNEEQSMNGSLGSVKLSSKPQTAAFTNGSYQDPTVLSSPMTRLDKTNSGVGYDKSKENGSVYTSNDLSKNAMSTMVAGQNRRDADSYLSSDDENLDMLEGNMCASTTGVVRVQSRKKAEMFLVRTDGFSCTREKVTESSLAFTHPSTQQQMLLWKSTPKTVLLLKKLGHELMEEAKEVATFLHYQEKMNILVEPEVHDVFARIPGFGFVQTFYSQDTSDLHERVDLVVCLGGDGVILHASNLFRDAVPPVVSFNLGSLGFLTSHTFDDYRSDLRQVIHGNNTIDGVYITLRMRLRCEIFRNGKAMPGKIFDVLNEIVVDRGSNPYLSKIECYEHDRLITKVQGDGVIVATPTGSTAYSTAAGGSMIPEDARSNAWVSFDGKRRQQLSRGILFGYL</sequence>
<dbReference type="Gene3D" id="3.40.50.10330">
    <property type="entry name" value="Probable inorganic polyphosphate/atp-NAD kinase, domain 1"/>
    <property type="match status" value="1"/>
</dbReference>
<dbReference type="Gene3D" id="2.60.200.30">
    <property type="entry name" value="Probable inorganic polyphosphate/atp-NAD kinase, domain 2"/>
    <property type="match status" value="1"/>
</dbReference>
<feature type="compositionally biased region" description="Polar residues" evidence="6">
    <location>
        <begin position="625"/>
        <end position="650"/>
    </location>
</feature>
<dbReference type="InterPro" id="IPR017438">
    <property type="entry name" value="ATP-NAD_kinase_N"/>
</dbReference>